<keyword evidence="2" id="KW-1185">Reference proteome</keyword>
<comment type="caution">
    <text evidence="1">The sequence shown here is derived from an EMBL/GenBank/DDBJ whole genome shotgun (WGS) entry which is preliminary data.</text>
</comment>
<organism evidence="1 2">
    <name type="scientific">Rubritalea profundi</name>
    <dbReference type="NCBI Taxonomy" id="1658618"/>
    <lineage>
        <taxon>Bacteria</taxon>
        <taxon>Pseudomonadati</taxon>
        <taxon>Verrucomicrobiota</taxon>
        <taxon>Verrucomicrobiia</taxon>
        <taxon>Verrucomicrobiales</taxon>
        <taxon>Rubritaleaceae</taxon>
        <taxon>Rubritalea</taxon>
    </lineage>
</organism>
<proteinExistence type="predicted"/>
<accession>A0A2S7U216</accession>
<protein>
    <submittedName>
        <fullName evidence="1">Uncharacterized protein</fullName>
    </submittedName>
</protein>
<sequence length="223" mass="24370">MVLAPLPRLALIYQKITPALVSFDSLSGIISIELQRLHMMKYLKNICWLAAALAVLGVTATAEDAAADSKVLNVADKSVKKTEVRHSMIGARDTVIFYQFEKQHAVLVVNLKHQANHANQFSVTAKVHVFADGVTGKALGKWVNNQHSDGLHPDVPRPAASYPIPKKSCEVVASKLIGRIKAHNGEYDDYSVQFKIGEVAEKDVFVLKAVAETSKGFVKPNKS</sequence>
<dbReference type="EMBL" id="MQWA01000001">
    <property type="protein sequence ID" value="PQJ28223.1"/>
    <property type="molecule type" value="Genomic_DNA"/>
</dbReference>
<gene>
    <name evidence="1" type="ORF">BSZ32_06695</name>
</gene>
<evidence type="ECO:0000313" key="2">
    <source>
        <dbReference type="Proteomes" id="UP000239907"/>
    </source>
</evidence>
<evidence type="ECO:0000313" key="1">
    <source>
        <dbReference type="EMBL" id="PQJ28223.1"/>
    </source>
</evidence>
<dbReference type="AlphaFoldDB" id="A0A2S7U216"/>
<dbReference type="Proteomes" id="UP000239907">
    <property type="component" value="Unassembled WGS sequence"/>
</dbReference>
<reference evidence="1 2" key="1">
    <citation type="submission" date="2016-12" db="EMBL/GenBank/DDBJ databases">
        <title>Study of bacterial adaptation to deep sea.</title>
        <authorList>
            <person name="Song J."/>
            <person name="Yoshizawa S."/>
            <person name="Kogure K."/>
        </authorList>
    </citation>
    <scope>NUCLEOTIDE SEQUENCE [LARGE SCALE GENOMIC DNA]</scope>
    <source>
        <strain evidence="1 2">SAORIC-165</strain>
    </source>
</reference>
<name>A0A2S7U216_9BACT</name>